<proteinExistence type="predicted"/>
<dbReference type="InterPro" id="IPR001680">
    <property type="entry name" value="WD40_rpt"/>
</dbReference>
<dbReference type="PANTHER" id="PTHR44472">
    <property type="entry name" value="DDB1- AND CUL4-ASSOCIATED FACTOR 4-RELATED"/>
    <property type="match status" value="1"/>
</dbReference>
<reference evidence="2" key="1">
    <citation type="submission" date="2022-03" db="EMBL/GenBank/DDBJ databases">
        <authorList>
            <person name="Martin C."/>
        </authorList>
    </citation>
    <scope>NUCLEOTIDE SEQUENCE</scope>
</reference>
<feature type="compositionally biased region" description="Basic residues" evidence="1">
    <location>
        <begin position="10"/>
        <end position="31"/>
    </location>
</feature>
<feature type="compositionally biased region" description="Polar residues" evidence="1">
    <location>
        <begin position="37"/>
        <end position="56"/>
    </location>
</feature>
<name>A0A8J1U0L4_OWEFU</name>
<sequence>PLTGREMPPKKHHKPNNERKRHWNRKGRRKYSYYDNGPSNQESEATINGASASNSQDTDEYEIPGFYYDKEKKRYFKILPGHNQNKSAITKETIKAKENELKRQNDLKTSTTAAVSGINNQHGLCKNRKLNVLSCLACRRMNAHAKPLDYERDILKLKIKKLHSVCKTKTVQCDFGPDRYEHIHLMAPNAIYDKLLCLWSYKGSLVQKLQVCRVKNKSVTSLHQPKQSVQDFDVQISQSMHKITHACWATMNSSGSTDYEYVLYTAMQRHLSLDNRGRNDNSVAILQGISTREDGSLTLTLDHLDDQLQTSFNLSKNVPWTCCWNQQKKMIGIGSEKCALLLDVPTRRMWELDSGNSDVLSQSFADQMPHILYNGTRRGQIISNDIRNKTRSYTLPQKSSVCSIKLPNDNNYIISSDFSGKICRWDVRMRKPVLEYPGHQNEYRVLPLHIHEEHELLYTAGQDCYTRFWHLHTGELLCEIPPPKPASTDSVPSVGYSNKWGGVSGSIGLIMGMKDTINYYNF</sequence>
<keyword evidence="3" id="KW-1185">Reference proteome</keyword>
<organism evidence="2 3">
    <name type="scientific">Owenia fusiformis</name>
    <name type="common">Polychaete worm</name>
    <dbReference type="NCBI Taxonomy" id="6347"/>
    <lineage>
        <taxon>Eukaryota</taxon>
        <taxon>Metazoa</taxon>
        <taxon>Spiralia</taxon>
        <taxon>Lophotrochozoa</taxon>
        <taxon>Annelida</taxon>
        <taxon>Polychaeta</taxon>
        <taxon>Sedentaria</taxon>
        <taxon>Canalipalpata</taxon>
        <taxon>Sabellida</taxon>
        <taxon>Oweniida</taxon>
        <taxon>Oweniidae</taxon>
        <taxon>Owenia</taxon>
    </lineage>
</organism>
<dbReference type="InterPro" id="IPR036322">
    <property type="entry name" value="WD40_repeat_dom_sf"/>
</dbReference>
<dbReference type="AlphaFoldDB" id="A0A8J1U0L4"/>
<feature type="non-terminal residue" evidence="2">
    <location>
        <position position="522"/>
    </location>
</feature>
<feature type="region of interest" description="Disordered" evidence="1">
    <location>
        <begin position="1"/>
        <end position="58"/>
    </location>
</feature>
<dbReference type="OrthoDB" id="128867at2759"/>
<comment type="caution">
    <text evidence="2">The sequence shown here is derived from an EMBL/GenBank/DDBJ whole genome shotgun (WGS) entry which is preliminary data.</text>
</comment>
<dbReference type="SUPFAM" id="SSF50978">
    <property type="entry name" value="WD40 repeat-like"/>
    <property type="match status" value="1"/>
</dbReference>
<protein>
    <submittedName>
        <fullName evidence="2">Uncharacterized protein</fullName>
    </submittedName>
</protein>
<evidence type="ECO:0000313" key="3">
    <source>
        <dbReference type="Proteomes" id="UP000749559"/>
    </source>
</evidence>
<dbReference type="GO" id="GO:0080008">
    <property type="term" value="C:Cul4-RING E3 ubiquitin ligase complex"/>
    <property type="evidence" value="ECO:0007669"/>
    <property type="project" value="TreeGrafter"/>
</dbReference>
<dbReference type="PANTHER" id="PTHR44472:SF1">
    <property type="entry name" value="DDB1 AND CUL4 ASSOCIATED FACTOR 4"/>
    <property type="match status" value="1"/>
</dbReference>
<gene>
    <name evidence="2" type="ORF">OFUS_LOCUS17215</name>
</gene>
<dbReference type="Gene3D" id="2.130.10.10">
    <property type="entry name" value="YVTN repeat-like/Quinoprotein amine dehydrogenase"/>
    <property type="match status" value="1"/>
</dbReference>
<dbReference type="Proteomes" id="UP000749559">
    <property type="component" value="Unassembled WGS sequence"/>
</dbReference>
<dbReference type="InterPro" id="IPR015943">
    <property type="entry name" value="WD40/YVTN_repeat-like_dom_sf"/>
</dbReference>
<accession>A0A8J1U0L4</accession>
<dbReference type="InterPro" id="IPR052254">
    <property type="entry name" value="CUL4-DDB1_E3_ligase_receptor"/>
</dbReference>
<dbReference type="SMART" id="SM00320">
    <property type="entry name" value="WD40"/>
    <property type="match status" value="2"/>
</dbReference>
<dbReference type="EMBL" id="CAIIXF020000008">
    <property type="protein sequence ID" value="CAH1792211.1"/>
    <property type="molecule type" value="Genomic_DNA"/>
</dbReference>
<dbReference type="Pfam" id="PF23761">
    <property type="entry name" value="Beta-prop_DCAF4"/>
    <property type="match status" value="1"/>
</dbReference>
<evidence type="ECO:0000256" key="1">
    <source>
        <dbReference type="SAM" id="MobiDB-lite"/>
    </source>
</evidence>
<evidence type="ECO:0000313" key="2">
    <source>
        <dbReference type="EMBL" id="CAH1792211.1"/>
    </source>
</evidence>